<proteinExistence type="predicted"/>
<name>A0A0F3QBS1_RICBE</name>
<gene>
    <name evidence="2" type="ORF">RBEAN4_0678</name>
</gene>
<comment type="caution">
    <text evidence="2">The sequence shown here is derived from an EMBL/GenBank/DDBJ whole genome shotgun (WGS) entry which is preliminary data.</text>
</comment>
<feature type="domain" description="Lysozyme inhibitor LprI-like N-terminal" evidence="1">
    <location>
        <begin position="25"/>
        <end position="115"/>
    </location>
</feature>
<organism evidence="2 3">
    <name type="scientific">Rickettsia bellii str. RML An4</name>
    <dbReference type="NCBI Taxonomy" id="1359193"/>
    <lineage>
        <taxon>Bacteria</taxon>
        <taxon>Pseudomonadati</taxon>
        <taxon>Pseudomonadota</taxon>
        <taxon>Alphaproteobacteria</taxon>
        <taxon>Rickettsiales</taxon>
        <taxon>Rickettsiaceae</taxon>
        <taxon>Rickettsieae</taxon>
        <taxon>Rickettsia</taxon>
        <taxon>belli group</taxon>
    </lineage>
</organism>
<keyword evidence="3" id="KW-1185">Reference proteome</keyword>
<dbReference type="AlphaFoldDB" id="A0A0F3QBS1"/>
<dbReference type="PANTHER" id="PTHR39176:SF1">
    <property type="entry name" value="PERIPLASMIC PROTEIN"/>
    <property type="match status" value="1"/>
</dbReference>
<dbReference type="PANTHER" id="PTHR39176">
    <property type="entry name" value="PERIPLASMIC PROTEIN-RELATED"/>
    <property type="match status" value="1"/>
</dbReference>
<protein>
    <recommendedName>
        <fullName evidence="1">Lysozyme inhibitor LprI-like N-terminal domain-containing protein</fullName>
    </recommendedName>
</protein>
<reference evidence="2 3" key="1">
    <citation type="submission" date="2015-02" db="EMBL/GenBank/DDBJ databases">
        <title>Genome Sequencing of Rickettsiales.</title>
        <authorList>
            <person name="Daugherty S.C."/>
            <person name="Su Q."/>
            <person name="Abolude K."/>
            <person name="Beier-Sexton M."/>
            <person name="Carlyon J.A."/>
            <person name="Carter R."/>
            <person name="Day N.P."/>
            <person name="Dumler S.J."/>
            <person name="Dyachenko V."/>
            <person name="Godinez A."/>
            <person name="Kurtti T.J."/>
            <person name="Lichay M."/>
            <person name="Mullins K.E."/>
            <person name="Ott S."/>
            <person name="Pappas-Brown V."/>
            <person name="Paris D.H."/>
            <person name="Patel P."/>
            <person name="Richards A.L."/>
            <person name="Sadzewicz L."/>
            <person name="Sears K."/>
            <person name="Seidman D."/>
            <person name="Sengamalay N."/>
            <person name="Stenos J."/>
            <person name="Tallon L.J."/>
            <person name="Vincent G."/>
            <person name="Fraser C.M."/>
            <person name="Munderloh U."/>
            <person name="Dunning-Hotopp J.C."/>
        </authorList>
    </citation>
    <scope>NUCLEOTIDE SEQUENCE [LARGE SCALE GENOMIC DNA]</scope>
    <source>
        <strain evidence="2 3">RML An4</strain>
    </source>
</reference>
<sequence length="134" mass="15765">MRKIIILYLIFFNYLTYASDSKIDCDNAYTQFDMNYCANEDFKKADKELNQLYQEILKYTSEEETNLLKKSQNLWIKFRDADCEFGSFQVCDGTVFPMILSMCLAGKTKVRIEELKNILECSEGDLSCRVLRNR</sequence>
<dbReference type="Proteomes" id="UP000033661">
    <property type="component" value="Unassembled WGS sequence"/>
</dbReference>
<evidence type="ECO:0000259" key="1">
    <source>
        <dbReference type="Pfam" id="PF07007"/>
    </source>
</evidence>
<dbReference type="InterPro" id="IPR009739">
    <property type="entry name" value="LprI-like_N"/>
</dbReference>
<dbReference type="PATRIC" id="fig|1359193.3.peg.660"/>
<accession>A0A0F3QBS1</accession>
<evidence type="ECO:0000313" key="3">
    <source>
        <dbReference type="Proteomes" id="UP000033661"/>
    </source>
</evidence>
<dbReference type="RefSeq" id="WP_045798904.1">
    <property type="nucleotide sequence ID" value="NZ_LAOI01000001.1"/>
</dbReference>
<dbReference type="Gene3D" id="1.20.1270.180">
    <property type="match status" value="1"/>
</dbReference>
<dbReference type="EMBL" id="LAOI01000001">
    <property type="protein sequence ID" value="KJV89697.1"/>
    <property type="molecule type" value="Genomic_DNA"/>
</dbReference>
<dbReference type="Pfam" id="PF07007">
    <property type="entry name" value="LprI"/>
    <property type="match status" value="1"/>
</dbReference>
<evidence type="ECO:0000313" key="2">
    <source>
        <dbReference type="EMBL" id="KJV89697.1"/>
    </source>
</evidence>